<dbReference type="Proteomes" id="UP001589590">
    <property type="component" value="Unassembled WGS sequence"/>
</dbReference>
<dbReference type="RefSeq" id="WP_290272308.1">
    <property type="nucleotide sequence ID" value="NZ_JAUFQP010000013.1"/>
</dbReference>
<evidence type="ECO:0000259" key="1">
    <source>
        <dbReference type="Pfam" id="PF00535"/>
    </source>
</evidence>
<keyword evidence="2" id="KW-0808">Transferase</keyword>
<dbReference type="CDD" id="cd00761">
    <property type="entry name" value="Glyco_tranf_GTA_type"/>
    <property type="match status" value="1"/>
</dbReference>
<comment type="caution">
    <text evidence="2">The sequence shown here is derived from an EMBL/GenBank/DDBJ whole genome shotgun (WGS) entry which is preliminary data.</text>
</comment>
<protein>
    <submittedName>
        <fullName evidence="2">Glycosyltransferase family 2 protein</fullName>
        <ecNumber evidence="2">2.4.-.-</ecNumber>
    </submittedName>
</protein>
<gene>
    <name evidence="2" type="ORF">ACFFU1_13365</name>
</gene>
<sequence length="514" mass="60236">MIILVHNGLDVIEVLNEDLKPLECSFKTGSISATLLSLANGHKDALLVWCHTQLKNQINFKEFQNIFHHKRIFASYNPSKQNYLPEQIGYVERSCFLNVNKTVTYPTWVTSSFIGGVNTSVINILKNELTANNSFDYFLNSMAKRGMSEGLFCYSEPKLLRSIEVKIPEIKPASIYTLYQFIWQHYKWVWVFFLTLCYIIYEKKLPLLQLVKSLFYKPLRNHFNLEAIVIQSQKKEVIRKEIDVIIPTIGRKKYLYDVLKDLAKQTILPKNVIIVEQNPLETSTSELDYLKTEDWPFIIRHTFTHQAGVCNARNIALGLVTSDWVFFADDDIRFNIDFFEKTFKKITTLKIDVISYLCLQPHQKQTYFKLEQTIVFGSGSSFCSRKAIENLKFNMAYEFGFGEDADFGMQIRNKGFDVFFVPDIKITHLKAPMGGFRTKIKQRWADDVIQPKPSPTVMLLNQTYYTKFQLLGYKLVLGLRYYKNSTIKNPITYIKKYRKQWERSQFWFSELKVR</sequence>
<evidence type="ECO:0000313" key="2">
    <source>
        <dbReference type="EMBL" id="MFB9105890.1"/>
    </source>
</evidence>
<dbReference type="SUPFAM" id="SSF53448">
    <property type="entry name" value="Nucleotide-diphospho-sugar transferases"/>
    <property type="match status" value="1"/>
</dbReference>
<dbReference type="GO" id="GO:0016757">
    <property type="term" value="F:glycosyltransferase activity"/>
    <property type="evidence" value="ECO:0007669"/>
    <property type="project" value="UniProtKB-KW"/>
</dbReference>
<dbReference type="InterPro" id="IPR029044">
    <property type="entry name" value="Nucleotide-diphossugar_trans"/>
</dbReference>
<dbReference type="InterPro" id="IPR001173">
    <property type="entry name" value="Glyco_trans_2-like"/>
</dbReference>
<organism evidence="2 3">
    <name type="scientific">Algibacter miyuki</name>
    <dbReference type="NCBI Taxonomy" id="1306933"/>
    <lineage>
        <taxon>Bacteria</taxon>
        <taxon>Pseudomonadati</taxon>
        <taxon>Bacteroidota</taxon>
        <taxon>Flavobacteriia</taxon>
        <taxon>Flavobacteriales</taxon>
        <taxon>Flavobacteriaceae</taxon>
        <taxon>Algibacter</taxon>
    </lineage>
</organism>
<dbReference type="EMBL" id="JBHMFA010000009">
    <property type="protein sequence ID" value="MFB9105890.1"/>
    <property type="molecule type" value="Genomic_DNA"/>
</dbReference>
<dbReference type="PANTHER" id="PTHR43685">
    <property type="entry name" value="GLYCOSYLTRANSFERASE"/>
    <property type="match status" value="1"/>
</dbReference>
<dbReference type="PANTHER" id="PTHR43685:SF2">
    <property type="entry name" value="GLYCOSYLTRANSFERASE 2-LIKE DOMAIN-CONTAINING PROTEIN"/>
    <property type="match status" value="1"/>
</dbReference>
<accession>A0ABV5H3L3</accession>
<evidence type="ECO:0000313" key="3">
    <source>
        <dbReference type="Proteomes" id="UP001589590"/>
    </source>
</evidence>
<dbReference type="EC" id="2.4.-.-" evidence="2"/>
<feature type="domain" description="Glycosyltransferase 2-like" evidence="1">
    <location>
        <begin position="244"/>
        <end position="371"/>
    </location>
</feature>
<keyword evidence="3" id="KW-1185">Reference proteome</keyword>
<keyword evidence="2" id="KW-0328">Glycosyltransferase</keyword>
<name>A0ABV5H3L3_9FLAO</name>
<reference evidence="2 3" key="1">
    <citation type="submission" date="2024-09" db="EMBL/GenBank/DDBJ databases">
        <authorList>
            <person name="Sun Q."/>
            <person name="Mori K."/>
        </authorList>
    </citation>
    <scope>NUCLEOTIDE SEQUENCE [LARGE SCALE GENOMIC DNA]</scope>
    <source>
        <strain evidence="2 3">CECT 8300</strain>
    </source>
</reference>
<dbReference type="InterPro" id="IPR050834">
    <property type="entry name" value="Glycosyltransf_2"/>
</dbReference>
<dbReference type="Gene3D" id="3.90.550.10">
    <property type="entry name" value="Spore Coat Polysaccharide Biosynthesis Protein SpsA, Chain A"/>
    <property type="match status" value="1"/>
</dbReference>
<dbReference type="Pfam" id="PF00535">
    <property type="entry name" value="Glycos_transf_2"/>
    <property type="match status" value="1"/>
</dbReference>
<proteinExistence type="predicted"/>